<sequence>MSMFDDVDLPAVGVPGALDRIRSQTFTGRDPDNLVTAEVTGDGMVDRITFAATVATRRPPAVATAVLAAIADGQRQGVEALMELAAARDSSEPDEKPVGDGIVGGPSEGGNA</sequence>
<evidence type="ECO:0000313" key="3">
    <source>
        <dbReference type="Proteomes" id="UP000612585"/>
    </source>
</evidence>
<feature type="compositionally biased region" description="Basic and acidic residues" evidence="1">
    <location>
        <begin position="89"/>
        <end position="98"/>
    </location>
</feature>
<dbReference type="SUPFAM" id="SSF82607">
    <property type="entry name" value="YbaB-like"/>
    <property type="match status" value="1"/>
</dbReference>
<evidence type="ECO:0008006" key="4">
    <source>
        <dbReference type="Google" id="ProtNLM"/>
    </source>
</evidence>
<keyword evidence="3" id="KW-1185">Reference proteome</keyword>
<dbReference type="GO" id="GO:0003677">
    <property type="term" value="F:DNA binding"/>
    <property type="evidence" value="ECO:0007669"/>
    <property type="project" value="InterPro"/>
</dbReference>
<gene>
    <name evidence="2" type="ORF">Vau01_034100</name>
</gene>
<feature type="region of interest" description="Disordered" evidence="1">
    <location>
        <begin position="86"/>
        <end position="112"/>
    </location>
</feature>
<dbReference type="Gene3D" id="3.30.1310.10">
    <property type="entry name" value="Nucleoid-associated protein YbaB-like domain"/>
    <property type="match status" value="1"/>
</dbReference>
<dbReference type="InterPro" id="IPR004401">
    <property type="entry name" value="YbaB/EbfC"/>
</dbReference>
<dbReference type="Pfam" id="PF02575">
    <property type="entry name" value="YbaB_DNA_bd"/>
    <property type="match status" value="1"/>
</dbReference>
<feature type="compositionally biased region" description="Gly residues" evidence="1">
    <location>
        <begin position="101"/>
        <end position="112"/>
    </location>
</feature>
<dbReference type="InterPro" id="IPR036894">
    <property type="entry name" value="YbaB-like_sf"/>
</dbReference>
<comment type="caution">
    <text evidence="2">The sequence shown here is derived from an EMBL/GenBank/DDBJ whole genome shotgun (WGS) entry which is preliminary data.</text>
</comment>
<evidence type="ECO:0000313" key="2">
    <source>
        <dbReference type="EMBL" id="GIJ55894.1"/>
    </source>
</evidence>
<dbReference type="Proteomes" id="UP000612585">
    <property type="component" value="Unassembled WGS sequence"/>
</dbReference>
<reference evidence="2" key="1">
    <citation type="submission" date="2021-01" db="EMBL/GenBank/DDBJ databases">
        <title>Whole genome shotgun sequence of Virgisporangium aurantiacum NBRC 16421.</title>
        <authorList>
            <person name="Komaki H."/>
            <person name="Tamura T."/>
        </authorList>
    </citation>
    <scope>NUCLEOTIDE SEQUENCE</scope>
    <source>
        <strain evidence="2">NBRC 16421</strain>
    </source>
</reference>
<organism evidence="2 3">
    <name type="scientific">Virgisporangium aurantiacum</name>
    <dbReference type="NCBI Taxonomy" id="175570"/>
    <lineage>
        <taxon>Bacteria</taxon>
        <taxon>Bacillati</taxon>
        <taxon>Actinomycetota</taxon>
        <taxon>Actinomycetes</taxon>
        <taxon>Micromonosporales</taxon>
        <taxon>Micromonosporaceae</taxon>
        <taxon>Virgisporangium</taxon>
    </lineage>
</organism>
<dbReference type="AlphaFoldDB" id="A0A8J3Z1H8"/>
<protein>
    <recommendedName>
        <fullName evidence="4">YbaB/EbfC DNA-binding family protein</fullName>
    </recommendedName>
</protein>
<proteinExistence type="predicted"/>
<accession>A0A8J3Z1H8</accession>
<evidence type="ECO:0000256" key="1">
    <source>
        <dbReference type="SAM" id="MobiDB-lite"/>
    </source>
</evidence>
<dbReference type="RefSeq" id="WP_203993336.1">
    <property type="nucleotide sequence ID" value="NZ_BOPG01000022.1"/>
</dbReference>
<dbReference type="EMBL" id="BOPG01000022">
    <property type="protein sequence ID" value="GIJ55894.1"/>
    <property type="molecule type" value="Genomic_DNA"/>
</dbReference>
<name>A0A8J3Z1H8_9ACTN</name>